<evidence type="ECO:0000256" key="13">
    <source>
        <dbReference type="ARBA" id="ARBA00025208"/>
    </source>
</evidence>
<feature type="domain" description="Peptidase M3A/M3B catalytic" evidence="16">
    <location>
        <begin position="282"/>
        <end position="766"/>
    </location>
</feature>
<dbReference type="GO" id="GO:0004222">
    <property type="term" value="F:metalloendopeptidase activity"/>
    <property type="evidence" value="ECO:0007669"/>
    <property type="project" value="UniProtKB-EC"/>
</dbReference>
<evidence type="ECO:0000256" key="6">
    <source>
        <dbReference type="ARBA" id="ARBA00022670"/>
    </source>
</evidence>
<keyword evidence="11 15" id="KW-0482">Metalloprotease</keyword>
<evidence type="ECO:0000256" key="8">
    <source>
        <dbReference type="ARBA" id="ARBA00022801"/>
    </source>
</evidence>
<evidence type="ECO:0000256" key="10">
    <source>
        <dbReference type="ARBA" id="ARBA00022946"/>
    </source>
</evidence>
<dbReference type="GeneID" id="25280067"/>
<dbReference type="STRING" id="1182545.A0A072PXJ0"/>
<dbReference type="Gene3D" id="3.40.390.10">
    <property type="entry name" value="Collagenase (Catalytic Domain)"/>
    <property type="match status" value="1"/>
</dbReference>
<name>A0A072PXJ0_9EURO</name>
<dbReference type="Pfam" id="PF01432">
    <property type="entry name" value="Peptidase_M3"/>
    <property type="match status" value="1"/>
</dbReference>
<comment type="function">
    <text evidence="13">Cleaves proteins, imported into the mitochondrion, to their mature size. While most mitochondrial precursor proteins are processed to the mature form in one step by mitochondrial processing peptidase (MPP), the sequential cleavage by MIP of an octapeptide after initial processing by MPP is a required step for a subgroup of nuclear-encoded precursor proteins destined for the matrix or the inner membrane.</text>
</comment>
<keyword evidence="18" id="KW-1185">Reference proteome</keyword>
<evidence type="ECO:0000256" key="11">
    <source>
        <dbReference type="ARBA" id="ARBA00023049"/>
    </source>
</evidence>
<organism evidence="17 18">
    <name type="scientific">Exophiala aquamarina CBS 119918</name>
    <dbReference type="NCBI Taxonomy" id="1182545"/>
    <lineage>
        <taxon>Eukaryota</taxon>
        <taxon>Fungi</taxon>
        <taxon>Dikarya</taxon>
        <taxon>Ascomycota</taxon>
        <taxon>Pezizomycotina</taxon>
        <taxon>Eurotiomycetes</taxon>
        <taxon>Chaetothyriomycetidae</taxon>
        <taxon>Chaetothyriales</taxon>
        <taxon>Herpotrichiellaceae</taxon>
        <taxon>Exophiala</taxon>
    </lineage>
</organism>
<keyword evidence="12" id="KW-0496">Mitochondrion</keyword>
<keyword evidence="6 15" id="KW-0645">Protease</keyword>
<sequence length="795" mass="88207">MHKVLRRTPWTCAKCLRAAKRRSLTSAASATASTHDNSFESAYLQTSPSRSSNNTLLRELFNNKAVTSPLARNTSGLIGNYHLTSPKGFQKFAEVSVAQCKRLVERTLAASTLDEYKAIPRDLDRLSDLLCRVIDLSDFIRTIHPNEDVVAAATASYSLMLQYMNELNTTTGLNQQLRIAMDTPEVCEQWNAEEKMVAQLLFKDFAKSGIDLPGKQRKEFVSLSNEIAQVGTDFVNQMDHAKQHVVFSGQQLAGVDPTMLQGLRSWDRLSIPVYSHPSKVIMSSASDPVTRKEMYMAERTASKRTVARLEQLLLLRAQLAQVTGHTSYAQMTLGDKMSKSPEAVINFLESLNKSNKPQVQAELKALLDLKRGTQANGETFDPWDHPYLLKRLTQLEAQNGPRTSRSRLHDSAKSFFALGHVMQGLSGLFESLYGVRLVPKETAQGEVWHPEVRRLDVYTDKEEHIATMYCDLFSRPSKLPNPAHFTLLCSREISDEEIRECQEQDQPLNNGMPTLLGANPISGNTAHHQIPIIALVCGFPDPSGSTGPSLLSLHSVTTLFHEMGHAIHSILGRTSLQGISGTRCATDFAELPSVLMEYFATDPTVLKSFARHWKTDAVIPDEMLETLAAERYRQAAKTGGWNNEAQILMALLDQVYHSDGPVQAISSGRYNSTAVYHDVWNRFGSVPEPPQTAWQGFFGHLYGYGASYYSYLFDRAIARQVWRAVFRDGEDAGAVDRAAGERFKEEVLRWGGGRDPWLCLEGLLGEGRGVLAEGGEAAMLEVGKWGVGASSEGSM</sequence>
<evidence type="ECO:0000256" key="4">
    <source>
        <dbReference type="ARBA" id="ARBA00012441"/>
    </source>
</evidence>
<dbReference type="GO" id="GO:0005759">
    <property type="term" value="C:mitochondrial matrix"/>
    <property type="evidence" value="ECO:0007669"/>
    <property type="project" value="UniProtKB-SubCell"/>
</dbReference>
<dbReference type="EMBL" id="AMGV01000003">
    <property type="protein sequence ID" value="KEF60290.1"/>
    <property type="molecule type" value="Genomic_DNA"/>
</dbReference>
<dbReference type="SUPFAM" id="SSF55486">
    <property type="entry name" value="Metalloproteases ('zincins'), catalytic domain"/>
    <property type="match status" value="1"/>
</dbReference>
<dbReference type="OrthoDB" id="17530at2759"/>
<evidence type="ECO:0000256" key="5">
    <source>
        <dbReference type="ARBA" id="ARBA00018046"/>
    </source>
</evidence>
<dbReference type="InterPro" id="IPR024077">
    <property type="entry name" value="Neurolysin/TOP_dom2"/>
</dbReference>
<evidence type="ECO:0000256" key="9">
    <source>
        <dbReference type="ARBA" id="ARBA00022833"/>
    </source>
</evidence>
<dbReference type="RefSeq" id="XP_013262880.1">
    <property type="nucleotide sequence ID" value="XM_013407426.1"/>
</dbReference>
<evidence type="ECO:0000256" key="14">
    <source>
        <dbReference type="ARBA" id="ARBA00032470"/>
    </source>
</evidence>
<evidence type="ECO:0000256" key="12">
    <source>
        <dbReference type="ARBA" id="ARBA00023128"/>
    </source>
</evidence>
<evidence type="ECO:0000256" key="1">
    <source>
        <dbReference type="ARBA" id="ARBA00000436"/>
    </source>
</evidence>
<accession>A0A072PXJ0</accession>
<comment type="caution">
    <text evidence="17">The sequence shown here is derived from an EMBL/GenBank/DDBJ whole genome shotgun (WGS) entry which is preliminary data.</text>
</comment>
<dbReference type="InterPro" id="IPR024079">
    <property type="entry name" value="MetalloPept_cat_dom_sf"/>
</dbReference>
<dbReference type="AlphaFoldDB" id="A0A072PXJ0"/>
<dbReference type="PANTHER" id="PTHR11804:SF79">
    <property type="entry name" value="MITOCHONDRIAL INTERMEDIATE PEPTIDASE"/>
    <property type="match status" value="1"/>
</dbReference>
<evidence type="ECO:0000256" key="7">
    <source>
        <dbReference type="ARBA" id="ARBA00022723"/>
    </source>
</evidence>
<reference evidence="17 18" key="1">
    <citation type="submission" date="2013-03" db="EMBL/GenBank/DDBJ databases">
        <title>The Genome Sequence of Exophiala aquamarina CBS 119918.</title>
        <authorList>
            <consortium name="The Broad Institute Genomics Platform"/>
            <person name="Cuomo C."/>
            <person name="de Hoog S."/>
            <person name="Gorbushina A."/>
            <person name="Walker B."/>
            <person name="Young S.K."/>
            <person name="Zeng Q."/>
            <person name="Gargeya S."/>
            <person name="Fitzgerald M."/>
            <person name="Haas B."/>
            <person name="Abouelleil A."/>
            <person name="Allen A.W."/>
            <person name="Alvarado L."/>
            <person name="Arachchi H.M."/>
            <person name="Berlin A.M."/>
            <person name="Chapman S.B."/>
            <person name="Gainer-Dewar J."/>
            <person name="Goldberg J."/>
            <person name="Griggs A."/>
            <person name="Gujja S."/>
            <person name="Hansen M."/>
            <person name="Howarth C."/>
            <person name="Imamovic A."/>
            <person name="Ireland A."/>
            <person name="Larimer J."/>
            <person name="McCowan C."/>
            <person name="Murphy C."/>
            <person name="Pearson M."/>
            <person name="Poon T.W."/>
            <person name="Priest M."/>
            <person name="Roberts A."/>
            <person name="Saif S."/>
            <person name="Shea T."/>
            <person name="Sisk P."/>
            <person name="Sykes S."/>
            <person name="Wortman J."/>
            <person name="Nusbaum C."/>
            <person name="Birren B."/>
        </authorList>
    </citation>
    <scope>NUCLEOTIDE SEQUENCE [LARGE SCALE GENOMIC DNA]</scope>
    <source>
        <strain evidence="17 18">CBS 119918</strain>
    </source>
</reference>
<dbReference type="Proteomes" id="UP000027920">
    <property type="component" value="Unassembled WGS sequence"/>
</dbReference>
<dbReference type="EC" id="3.4.24.59" evidence="4"/>
<evidence type="ECO:0000259" key="16">
    <source>
        <dbReference type="Pfam" id="PF01432"/>
    </source>
</evidence>
<dbReference type="GO" id="GO:0006627">
    <property type="term" value="P:protein processing involved in protein targeting to mitochondrion"/>
    <property type="evidence" value="ECO:0007669"/>
    <property type="project" value="TreeGrafter"/>
</dbReference>
<comment type="subcellular location">
    <subcellularLocation>
        <location evidence="2">Mitochondrion matrix</location>
    </subcellularLocation>
</comment>
<keyword evidence="9 15" id="KW-0862">Zinc</keyword>
<keyword evidence="10" id="KW-0809">Transit peptide</keyword>
<dbReference type="PANTHER" id="PTHR11804">
    <property type="entry name" value="PROTEASE M3 THIMET OLIGOPEPTIDASE-RELATED"/>
    <property type="match status" value="1"/>
</dbReference>
<proteinExistence type="inferred from homology"/>
<evidence type="ECO:0000256" key="3">
    <source>
        <dbReference type="ARBA" id="ARBA00006040"/>
    </source>
</evidence>
<dbReference type="GO" id="GO:0006518">
    <property type="term" value="P:peptide metabolic process"/>
    <property type="evidence" value="ECO:0007669"/>
    <property type="project" value="TreeGrafter"/>
</dbReference>
<dbReference type="InterPro" id="IPR033851">
    <property type="entry name" value="M3A_MIP"/>
</dbReference>
<evidence type="ECO:0000256" key="2">
    <source>
        <dbReference type="ARBA" id="ARBA00004305"/>
    </source>
</evidence>
<comment type="catalytic activity">
    <reaction evidence="1">
        <text>Release of an N-terminal octapeptide as second stage of processing of some proteins imported into the mitochondrion.</text>
        <dbReference type="EC" id="3.4.24.59"/>
    </reaction>
</comment>
<dbReference type="CDD" id="cd06457">
    <property type="entry name" value="M3A_MIP"/>
    <property type="match status" value="1"/>
</dbReference>
<dbReference type="InterPro" id="IPR001567">
    <property type="entry name" value="Pept_M3A_M3B_dom"/>
</dbReference>
<dbReference type="VEuPathDB" id="FungiDB:A1O9_05141"/>
<evidence type="ECO:0000256" key="15">
    <source>
        <dbReference type="RuleBase" id="RU003435"/>
    </source>
</evidence>
<evidence type="ECO:0000313" key="17">
    <source>
        <dbReference type="EMBL" id="KEF60290.1"/>
    </source>
</evidence>
<dbReference type="GO" id="GO:0046872">
    <property type="term" value="F:metal ion binding"/>
    <property type="evidence" value="ECO:0007669"/>
    <property type="project" value="UniProtKB-UniRule"/>
</dbReference>
<evidence type="ECO:0000313" key="18">
    <source>
        <dbReference type="Proteomes" id="UP000027920"/>
    </source>
</evidence>
<dbReference type="InterPro" id="IPR045090">
    <property type="entry name" value="Pept_M3A_M3B"/>
</dbReference>
<gene>
    <name evidence="17" type="ORF">A1O9_05141</name>
</gene>
<comment type="cofactor">
    <cofactor evidence="15">
        <name>Zn(2+)</name>
        <dbReference type="ChEBI" id="CHEBI:29105"/>
    </cofactor>
    <text evidence="15">Binds 1 zinc ion.</text>
</comment>
<keyword evidence="8 15" id="KW-0378">Hydrolase</keyword>
<keyword evidence="7 15" id="KW-0479">Metal-binding</keyword>
<dbReference type="Gene3D" id="1.10.1370.10">
    <property type="entry name" value="Neurolysin, domain 3"/>
    <property type="match status" value="1"/>
</dbReference>
<dbReference type="HOGENOM" id="CLU_001805_0_0_1"/>
<comment type="similarity">
    <text evidence="3 15">Belongs to the peptidase M3 family.</text>
</comment>
<protein>
    <recommendedName>
        <fullName evidence="5">Mitochondrial intermediate peptidase</fullName>
        <ecNumber evidence="4">3.4.24.59</ecNumber>
    </recommendedName>
    <alternativeName>
        <fullName evidence="14">Octapeptidyl aminopeptidase</fullName>
    </alternativeName>
</protein>